<accession>A0A833CCI2</accession>
<gene>
    <name evidence="1" type="ORF">F8R14_05930</name>
</gene>
<name>A0A833CCI2_9FIRM</name>
<proteinExistence type="predicted"/>
<sequence length="51" mass="5920">MSNKNNQLDSLAVLLQELIEKYVDQIDFEKLEVPPRLSEKNKNEDNINSSD</sequence>
<dbReference type="RefSeq" id="WP_036755989.1">
    <property type="nucleotide sequence ID" value="NZ_RQUZ01000002.1"/>
</dbReference>
<evidence type="ECO:0000313" key="1">
    <source>
        <dbReference type="EMBL" id="KAB1478720.1"/>
    </source>
</evidence>
<protein>
    <submittedName>
        <fullName evidence="1">Cobalt ABC transporter</fullName>
    </submittedName>
</protein>
<dbReference type="EMBL" id="WBKH01000005">
    <property type="protein sequence ID" value="KAB1478720.1"/>
    <property type="molecule type" value="Genomic_DNA"/>
</dbReference>
<reference evidence="1 2" key="1">
    <citation type="submission" date="2019-09" db="EMBL/GenBank/DDBJ databases">
        <title>Draft genome sequence of 3 type strains from the CCUG.</title>
        <authorList>
            <person name="Pineiro-Iglesias B."/>
            <person name="Tunovic T."/>
            <person name="Unosson C."/>
            <person name="Inganas E."/>
            <person name="Ohlen M."/>
            <person name="Cardew S."/>
            <person name="Jensie-Markopoulos S."/>
            <person name="Salva-Serra F."/>
            <person name="Jaen-Luchoro D."/>
            <person name="Karlsson R."/>
            <person name="Svensson-Stadler L."/>
            <person name="Chun J."/>
            <person name="Moore E."/>
        </authorList>
    </citation>
    <scope>NUCLEOTIDE SEQUENCE [LARGE SCALE GENOMIC DNA]</scope>
    <source>
        <strain evidence="1 2">CCUG 65427</strain>
    </source>
</reference>
<evidence type="ECO:0000313" key="2">
    <source>
        <dbReference type="Proteomes" id="UP000434554"/>
    </source>
</evidence>
<dbReference type="Proteomes" id="UP000434554">
    <property type="component" value="Unassembled WGS sequence"/>
</dbReference>
<organism evidence="1 2">
    <name type="scientific">Veillonella seminalis</name>
    <dbReference type="NCBI Taxonomy" id="1502943"/>
    <lineage>
        <taxon>Bacteria</taxon>
        <taxon>Bacillati</taxon>
        <taxon>Bacillota</taxon>
        <taxon>Negativicutes</taxon>
        <taxon>Veillonellales</taxon>
        <taxon>Veillonellaceae</taxon>
        <taxon>Veillonella</taxon>
    </lineage>
</organism>
<dbReference type="AlphaFoldDB" id="A0A833CCI2"/>
<dbReference type="GeneID" id="83054567"/>
<comment type="caution">
    <text evidence="1">The sequence shown here is derived from an EMBL/GenBank/DDBJ whole genome shotgun (WGS) entry which is preliminary data.</text>
</comment>